<dbReference type="InterPro" id="IPR035921">
    <property type="entry name" value="F/V-ATP_Csub_sf"/>
</dbReference>
<accession>A0A2G9I2C1</accession>
<feature type="transmembrane region" description="Helical" evidence="4">
    <location>
        <begin position="12"/>
        <end position="32"/>
    </location>
</feature>
<reference evidence="6" key="1">
    <citation type="journal article" date="2018" name="Gigascience">
        <title>Genome assembly of the Pink Ipe (Handroanthus impetiginosus, Bignoniaceae), a highly valued, ecologically keystone Neotropical timber forest tree.</title>
        <authorList>
            <person name="Silva-Junior O.B."/>
            <person name="Grattapaglia D."/>
            <person name="Novaes E."/>
            <person name="Collevatti R.G."/>
        </authorList>
    </citation>
    <scope>NUCLEOTIDE SEQUENCE [LARGE SCALE GENOMIC DNA]</scope>
    <source>
        <strain evidence="6">cv. UFG-1</strain>
    </source>
</reference>
<evidence type="ECO:0000256" key="4">
    <source>
        <dbReference type="RuleBase" id="RU363060"/>
    </source>
</evidence>
<dbReference type="GO" id="GO:0033179">
    <property type="term" value="C:proton-transporting V-type ATPase, V0 domain"/>
    <property type="evidence" value="ECO:0007669"/>
    <property type="project" value="InterPro"/>
</dbReference>
<evidence type="ECO:0000313" key="5">
    <source>
        <dbReference type="EMBL" id="PIN23907.1"/>
    </source>
</evidence>
<feature type="transmembrane region" description="Helical" evidence="4">
    <location>
        <begin position="119"/>
        <end position="142"/>
    </location>
</feature>
<keyword evidence="3 4" id="KW-0406">Ion transport</keyword>
<dbReference type="GO" id="GO:0046961">
    <property type="term" value="F:proton-transporting ATPase activity, rotational mechanism"/>
    <property type="evidence" value="ECO:0007669"/>
    <property type="project" value="InterPro"/>
</dbReference>
<gene>
    <name evidence="5" type="ORF">CDL12_03364</name>
</gene>
<evidence type="ECO:0000313" key="6">
    <source>
        <dbReference type="Proteomes" id="UP000231279"/>
    </source>
</evidence>
<dbReference type="PANTHER" id="PTHR10263">
    <property type="entry name" value="V-TYPE PROTON ATPASE PROTEOLIPID SUBUNIT"/>
    <property type="match status" value="1"/>
</dbReference>
<dbReference type="OrthoDB" id="1744869at2759"/>
<evidence type="ECO:0000256" key="1">
    <source>
        <dbReference type="ARBA" id="ARBA00007296"/>
    </source>
</evidence>
<feature type="transmembrane region" description="Helical" evidence="4">
    <location>
        <begin position="38"/>
        <end position="59"/>
    </location>
</feature>
<evidence type="ECO:0000256" key="3">
    <source>
        <dbReference type="ARBA" id="ARBA00023065"/>
    </source>
</evidence>
<keyword evidence="6" id="KW-1185">Reference proteome</keyword>
<feature type="transmembrane region" description="Helical" evidence="4">
    <location>
        <begin position="80"/>
        <end position="99"/>
    </location>
</feature>
<dbReference type="InterPro" id="IPR000245">
    <property type="entry name" value="ATPase_proteolipid_csu"/>
</dbReference>
<dbReference type="STRING" id="429701.A0A2G9I2C1"/>
<keyword evidence="4" id="KW-0472">Membrane</keyword>
<name>A0A2G9I2C1_9LAMI</name>
<comment type="subunit">
    <text evidence="4">V-ATPase is a heteromultimeric enzyme composed of a peripheral catalytic V1 complex attached to an integral membrane V0 proton pore complex.</text>
</comment>
<protein>
    <submittedName>
        <fullName evidence="5">Vacuolar H+-ATPase V0 sector, subunits c/c</fullName>
    </submittedName>
</protein>
<dbReference type="Gene3D" id="1.20.120.610">
    <property type="entry name" value="lithium bound rotor ring of v- atpase"/>
    <property type="match status" value="1"/>
</dbReference>
<proteinExistence type="inferred from homology"/>
<dbReference type="Proteomes" id="UP000231279">
    <property type="component" value="Unassembled WGS sequence"/>
</dbReference>
<dbReference type="SUPFAM" id="SSF81333">
    <property type="entry name" value="F1F0 ATP synthase subunit C"/>
    <property type="match status" value="1"/>
</dbReference>
<dbReference type="AlphaFoldDB" id="A0A2G9I2C1"/>
<sequence>MSSTFSRNDIAPFFGFLGAVFPLVFFCLGVAYGMTKSGVSVALIGVIDWSCVLGIYRLIIAINIRISINPKAKSYYLFDGYANLSSRLTCGLAALLLVWPSVVGDTNVRANAQQLKLFVGMILILIFTKALALHSLIVGIILSSRVDFCSFQLSNKNRNYVAPVSMVLWPWECV</sequence>
<organism evidence="5 6">
    <name type="scientific">Handroanthus impetiginosus</name>
    <dbReference type="NCBI Taxonomy" id="429701"/>
    <lineage>
        <taxon>Eukaryota</taxon>
        <taxon>Viridiplantae</taxon>
        <taxon>Streptophyta</taxon>
        <taxon>Embryophyta</taxon>
        <taxon>Tracheophyta</taxon>
        <taxon>Spermatophyta</taxon>
        <taxon>Magnoliopsida</taxon>
        <taxon>eudicotyledons</taxon>
        <taxon>Gunneridae</taxon>
        <taxon>Pentapetalae</taxon>
        <taxon>asterids</taxon>
        <taxon>lamiids</taxon>
        <taxon>Lamiales</taxon>
        <taxon>Bignoniaceae</taxon>
        <taxon>Crescentiina</taxon>
        <taxon>Tabebuia alliance</taxon>
        <taxon>Handroanthus</taxon>
    </lineage>
</organism>
<comment type="caution">
    <text evidence="5">The sequence shown here is derived from an EMBL/GenBank/DDBJ whole genome shotgun (WGS) entry which is preliminary data.</text>
</comment>
<dbReference type="PRINTS" id="PR00122">
    <property type="entry name" value="VACATPASE"/>
</dbReference>
<comment type="function">
    <text evidence="4">Proton-conducting pore forming subunit of the membrane integral V0 complex of vacuolar ATPase. V-ATPase is responsible for acidifying a variety of intracellular compartments in eukaryotic cells.</text>
</comment>
<dbReference type="EMBL" id="NKXS01000484">
    <property type="protein sequence ID" value="PIN23907.1"/>
    <property type="molecule type" value="Genomic_DNA"/>
</dbReference>
<keyword evidence="2 4" id="KW-0813">Transport</keyword>
<dbReference type="CDD" id="cd18176">
    <property type="entry name" value="ATP-synt_Vo_c_ATP6C_rpt2"/>
    <property type="match status" value="1"/>
</dbReference>
<evidence type="ECO:0000256" key="2">
    <source>
        <dbReference type="ARBA" id="ARBA00022448"/>
    </source>
</evidence>
<keyword evidence="4" id="KW-1133">Transmembrane helix</keyword>
<comment type="similarity">
    <text evidence="1 4">Belongs to the V-ATPase proteolipid subunit family.</text>
</comment>
<keyword evidence="4" id="KW-0812">Transmembrane</keyword>